<dbReference type="EMBL" id="CP061538">
    <property type="protein sequence ID" value="QNV40622.1"/>
    <property type="molecule type" value="Genomic_DNA"/>
</dbReference>
<protein>
    <submittedName>
        <fullName evidence="1">Uncharacterized protein</fullName>
    </submittedName>
</protein>
<reference evidence="1 2" key="1">
    <citation type="submission" date="2020-09" db="EMBL/GenBank/DDBJ databases">
        <title>Investigation of environmental microbe.</title>
        <authorList>
            <person name="Ou Y."/>
            <person name="Kang Q."/>
        </authorList>
    </citation>
    <scope>NUCLEOTIDE SEQUENCE [LARGE SCALE GENOMIC DNA]</scope>
    <source>
        <strain evidence="1 2">KJZ-9</strain>
    </source>
</reference>
<evidence type="ECO:0000313" key="1">
    <source>
        <dbReference type="EMBL" id="QNV40622.1"/>
    </source>
</evidence>
<evidence type="ECO:0000313" key="2">
    <source>
        <dbReference type="Proteomes" id="UP000516421"/>
    </source>
</evidence>
<keyword evidence="2" id="KW-1185">Reference proteome</keyword>
<dbReference type="Proteomes" id="UP000516421">
    <property type="component" value="Chromosome"/>
</dbReference>
<dbReference type="RefSeq" id="WP_145173090.1">
    <property type="nucleotide sequence ID" value="NZ_CP061538.1"/>
</dbReference>
<organism evidence="1 2">
    <name type="scientific">Rothia amarae</name>
    <dbReference type="NCBI Taxonomy" id="169480"/>
    <lineage>
        <taxon>Bacteria</taxon>
        <taxon>Bacillati</taxon>
        <taxon>Actinomycetota</taxon>
        <taxon>Actinomycetes</taxon>
        <taxon>Micrococcales</taxon>
        <taxon>Micrococcaceae</taxon>
        <taxon>Rothia</taxon>
    </lineage>
</organism>
<dbReference type="AlphaFoldDB" id="A0A7H2BLS6"/>
<accession>A0A7H2BLS6</accession>
<name>A0A7H2BLS6_9MICC</name>
<proteinExistence type="predicted"/>
<sequence length="78" mass="8719">MTAYFRFEENSPLIEVTDTKNAEELIEFFQEAMSTNKTIAFNTGGGVTLIKNMGRISSLVVYETTAETPTLKMQIMSS</sequence>
<dbReference type="KEGG" id="rama:IDM48_04260"/>
<gene>
    <name evidence="1" type="ORF">IDM48_04260</name>
</gene>